<evidence type="ECO:0000313" key="1">
    <source>
        <dbReference type="EMBL" id="KGO88068.1"/>
    </source>
</evidence>
<dbReference type="Proteomes" id="UP000030152">
    <property type="component" value="Unassembled WGS sequence"/>
</dbReference>
<keyword evidence="2" id="KW-1185">Reference proteome</keyword>
<dbReference type="STRING" id="1121895.GCA_000378485_01147"/>
<evidence type="ECO:0000313" key="2">
    <source>
        <dbReference type="Proteomes" id="UP000030152"/>
    </source>
</evidence>
<comment type="caution">
    <text evidence="1">The sequence shown here is derived from an EMBL/GenBank/DDBJ whole genome shotgun (WGS) entry which is preliminary data.</text>
</comment>
<dbReference type="EMBL" id="JRLX01000002">
    <property type="protein sequence ID" value="KGO88068.1"/>
    <property type="molecule type" value="Genomic_DNA"/>
</dbReference>
<protein>
    <submittedName>
        <fullName evidence="1">Uncharacterized protein</fullName>
    </submittedName>
</protein>
<proteinExistence type="predicted"/>
<gene>
    <name evidence="1" type="ORF">Q765_03155</name>
</gene>
<reference evidence="1 2" key="1">
    <citation type="submission" date="2013-09" db="EMBL/GenBank/DDBJ databases">
        <authorList>
            <person name="Zeng Z."/>
            <person name="Chen C."/>
        </authorList>
    </citation>
    <scope>NUCLEOTIDE SEQUENCE [LARGE SCALE GENOMIC DNA]</scope>
    <source>
        <strain evidence="1 2">WB 3.3-2</strain>
    </source>
</reference>
<organism evidence="1 2">
    <name type="scientific">Flavobacterium rivuli WB 3.3-2 = DSM 21788</name>
    <dbReference type="NCBI Taxonomy" id="1121895"/>
    <lineage>
        <taxon>Bacteria</taxon>
        <taxon>Pseudomonadati</taxon>
        <taxon>Bacteroidota</taxon>
        <taxon>Flavobacteriia</taxon>
        <taxon>Flavobacteriales</taxon>
        <taxon>Flavobacteriaceae</taxon>
        <taxon>Flavobacterium</taxon>
    </lineage>
</organism>
<name>A0A0A2M9F3_9FLAO</name>
<dbReference type="AlphaFoldDB" id="A0A0A2M9F3"/>
<sequence length="62" mass="6583">MKKITLEFADAQSTISNLLAGIRFIASNTENLTQDGFQDAANSIAEISRIALGISVAIDAEN</sequence>
<dbReference type="RefSeq" id="WP_020212277.1">
    <property type="nucleotide sequence ID" value="NZ_JRLX01000002.1"/>
</dbReference>
<accession>A0A0A2M9F3</accession>